<evidence type="ECO:0000256" key="1">
    <source>
        <dbReference type="SAM" id="Phobius"/>
    </source>
</evidence>
<keyword evidence="1" id="KW-0812">Transmembrane</keyword>
<dbReference type="OrthoDB" id="372897at2759"/>
<feature type="transmembrane region" description="Helical" evidence="1">
    <location>
        <begin position="212"/>
        <end position="228"/>
    </location>
</feature>
<dbReference type="NCBIfam" id="TIGR01597">
    <property type="entry name" value="PYST-B"/>
    <property type="match status" value="1"/>
</dbReference>
<dbReference type="VEuPathDB" id="PlasmoDB:PVVCY_1004560"/>
<keyword evidence="1" id="KW-0472">Membrane</keyword>
<name>A0A449BUU6_PLAVN</name>
<evidence type="ECO:0000313" key="3">
    <source>
        <dbReference type="Proteomes" id="UP000290582"/>
    </source>
</evidence>
<proteinExistence type="predicted"/>
<dbReference type="Pfam" id="PF09592">
    <property type="entry name" value="DUF2031"/>
    <property type="match status" value="1"/>
</dbReference>
<dbReference type="EMBL" id="LR215066">
    <property type="protein sequence ID" value="VEV57109.1"/>
    <property type="molecule type" value="Genomic_DNA"/>
</dbReference>
<dbReference type="AlphaFoldDB" id="A0A449BUU6"/>
<dbReference type="InterPro" id="IPR006484">
    <property type="entry name" value="PYST_B"/>
</dbReference>
<reference evidence="2 3" key="1">
    <citation type="submission" date="2019-01" db="EMBL/GenBank/DDBJ databases">
        <authorList>
            <person name="Ramaprasad A."/>
        </authorList>
    </citation>
    <scope>NUCLEOTIDE SEQUENCE [LARGE SCALE GENOMIC DNA]</scope>
</reference>
<keyword evidence="1" id="KW-1133">Transmembrane helix</keyword>
<evidence type="ECO:0000313" key="2">
    <source>
        <dbReference type="EMBL" id="VEV57109.1"/>
    </source>
</evidence>
<organism evidence="2 3">
    <name type="scientific">Plasmodium vinckei vinckei</name>
    <dbReference type="NCBI Taxonomy" id="54757"/>
    <lineage>
        <taxon>Eukaryota</taxon>
        <taxon>Sar</taxon>
        <taxon>Alveolata</taxon>
        <taxon>Apicomplexa</taxon>
        <taxon>Aconoidasida</taxon>
        <taxon>Haemosporida</taxon>
        <taxon>Plasmodiidae</taxon>
        <taxon>Plasmodium</taxon>
        <taxon>Plasmodium (Vinckeia)</taxon>
    </lineage>
</organism>
<dbReference type="RefSeq" id="XP_037490583.1">
    <property type="nucleotide sequence ID" value="XM_037634490.1"/>
</dbReference>
<dbReference type="KEGG" id="pvv:PVVCY_1004560"/>
<protein>
    <submittedName>
        <fullName evidence="2">Fam-b protein</fullName>
    </submittedName>
</protein>
<gene>
    <name evidence="2" type="ORF">PVVCY_1004560</name>
</gene>
<dbReference type="Proteomes" id="UP000290582">
    <property type="component" value="Chromosome PVVCY_10"/>
</dbReference>
<sequence>MRDKILKLVLFSIITCYFEYAKKELYFINERKIYLERNIINFKNNRILADSNNQFDLNNFYESTLSLANQFNDYNDGDGEITNVRNAIDSQIKKYKESNTLPNLNNVDNKTKRVIHELRKEFEEVKKEIDNKRNGELGIQLIQDKRIIKKDENILEAKYDNFKYEYDEIISNNNYKELKTNKKLKKEEKQLLVGGLTLIGSVFAIVASGQMYLLLLLAPCLLLIFKSWRKFNKYRFNM</sequence>
<dbReference type="GeneID" id="19960445"/>
<accession>A0A449BUU6</accession>